<evidence type="ECO:0008006" key="4">
    <source>
        <dbReference type="Google" id="ProtNLM"/>
    </source>
</evidence>
<evidence type="ECO:0000256" key="1">
    <source>
        <dbReference type="SAM" id="MobiDB-lite"/>
    </source>
</evidence>
<dbReference type="AlphaFoldDB" id="A0A7C9K1F2"/>
<dbReference type="EMBL" id="WXEW01000012">
    <property type="protein sequence ID" value="NAS26819.1"/>
    <property type="molecule type" value="Genomic_DNA"/>
</dbReference>
<accession>A0A7C9K1F2</accession>
<keyword evidence="3" id="KW-1185">Reference proteome</keyword>
<gene>
    <name evidence="2" type="ORF">GT755_34760</name>
</gene>
<evidence type="ECO:0000313" key="2">
    <source>
        <dbReference type="EMBL" id="NAS26819.1"/>
    </source>
</evidence>
<dbReference type="Proteomes" id="UP000479526">
    <property type="component" value="Unassembled WGS sequence"/>
</dbReference>
<comment type="caution">
    <text evidence="2">The sequence shown here is derived from an EMBL/GenBank/DDBJ whole genome shotgun (WGS) entry which is preliminary data.</text>
</comment>
<sequence length="48" mass="5088">MPAPGSARSPGSRPASGPCWRGSSPARLRGSGERANAQLKSWRILQKL</sequence>
<protein>
    <recommendedName>
        <fullName evidence="4">Transposase</fullName>
    </recommendedName>
</protein>
<name>A0A7C9K1F2_9ACTN</name>
<evidence type="ECO:0000313" key="3">
    <source>
        <dbReference type="Proteomes" id="UP000479526"/>
    </source>
</evidence>
<organism evidence="2 3">
    <name type="scientific">Herbidospora solisilvae</name>
    <dbReference type="NCBI Taxonomy" id="2696284"/>
    <lineage>
        <taxon>Bacteria</taxon>
        <taxon>Bacillati</taxon>
        <taxon>Actinomycetota</taxon>
        <taxon>Actinomycetes</taxon>
        <taxon>Streptosporangiales</taxon>
        <taxon>Streptosporangiaceae</taxon>
        <taxon>Herbidospora</taxon>
    </lineage>
</organism>
<feature type="region of interest" description="Disordered" evidence="1">
    <location>
        <begin position="1"/>
        <end position="36"/>
    </location>
</feature>
<reference evidence="2 3" key="1">
    <citation type="submission" date="2020-01" db="EMBL/GenBank/DDBJ databases">
        <title>Herbidospora sp. NEAU-GS84 nov., a novel actinomycete isolated from soil.</title>
        <authorList>
            <person name="Han L."/>
        </authorList>
    </citation>
    <scope>NUCLEOTIDE SEQUENCE [LARGE SCALE GENOMIC DNA]</scope>
    <source>
        <strain evidence="2 3">NEAU-GS84</strain>
    </source>
</reference>
<proteinExistence type="predicted"/>